<dbReference type="EMBL" id="LK391711">
    <property type="protein sequence ID" value="CDR98041.1"/>
    <property type="molecule type" value="Genomic_DNA"/>
</dbReference>
<dbReference type="VEuPathDB" id="PiroplasmaDB:BBBOND_0405250"/>
<dbReference type="AlphaFoldDB" id="A0A061DBG1"/>
<dbReference type="Proteomes" id="UP000033188">
    <property type="component" value="Chromosome 5"/>
</dbReference>
<sequence length="72" mass="7765">MIHLSVDNLQVAIKHCQVSNTETRMRQIMGCASQHKLGTMGLVSGSRPRLPHPVGARIAASRALTDSRSNTA</sequence>
<keyword evidence="2" id="KW-1185">Reference proteome</keyword>
<name>A0A061DBG1_BABBI</name>
<organism evidence="1 2">
    <name type="scientific">Babesia bigemina</name>
    <dbReference type="NCBI Taxonomy" id="5866"/>
    <lineage>
        <taxon>Eukaryota</taxon>
        <taxon>Sar</taxon>
        <taxon>Alveolata</taxon>
        <taxon>Apicomplexa</taxon>
        <taxon>Aconoidasida</taxon>
        <taxon>Piroplasmida</taxon>
        <taxon>Babesiidae</taxon>
        <taxon>Babesia</taxon>
    </lineage>
</organism>
<evidence type="ECO:0000313" key="2">
    <source>
        <dbReference type="Proteomes" id="UP000033188"/>
    </source>
</evidence>
<dbReference type="KEGG" id="bbig:BBBOND_0405250"/>
<evidence type="ECO:0000313" key="1">
    <source>
        <dbReference type="EMBL" id="CDR98041.1"/>
    </source>
</evidence>
<dbReference type="RefSeq" id="XP_012770227.1">
    <property type="nucleotide sequence ID" value="XM_012914773.1"/>
</dbReference>
<gene>
    <name evidence="1" type="ORF">BBBOND_0405250</name>
</gene>
<proteinExistence type="predicted"/>
<accession>A0A061DBG1</accession>
<protein>
    <submittedName>
        <fullName evidence="1">Uncharacterized protein</fullName>
    </submittedName>
</protein>
<dbReference type="GeneID" id="24566582"/>
<reference evidence="2" key="1">
    <citation type="journal article" date="2014" name="Nucleic Acids Res.">
        <title>The evolutionary dynamics of variant antigen genes in Babesia reveal a history of genomic innovation underlying host-parasite interaction.</title>
        <authorList>
            <person name="Jackson A.P."/>
            <person name="Otto T.D."/>
            <person name="Darby A."/>
            <person name="Ramaprasad A."/>
            <person name="Xia D."/>
            <person name="Echaide I.E."/>
            <person name="Farber M."/>
            <person name="Gahlot S."/>
            <person name="Gamble J."/>
            <person name="Gupta D."/>
            <person name="Gupta Y."/>
            <person name="Jackson L."/>
            <person name="Malandrin L."/>
            <person name="Malas T.B."/>
            <person name="Moussa E."/>
            <person name="Nair M."/>
            <person name="Reid A.J."/>
            <person name="Sanders M."/>
            <person name="Sharma J."/>
            <person name="Tracey A."/>
            <person name="Quail M.A."/>
            <person name="Weir W."/>
            <person name="Wastling J.M."/>
            <person name="Hall N."/>
            <person name="Willadsen P."/>
            <person name="Lingelbach K."/>
            <person name="Shiels B."/>
            <person name="Tait A."/>
            <person name="Berriman M."/>
            <person name="Allred D.R."/>
            <person name="Pain A."/>
        </authorList>
    </citation>
    <scope>NUCLEOTIDE SEQUENCE [LARGE SCALE GENOMIC DNA]</scope>
    <source>
        <strain evidence="2">Bond</strain>
    </source>
</reference>